<feature type="transmembrane region" description="Helical" evidence="6">
    <location>
        <begin position="115"/>
        <end position="140"/>
    </location>
</feature>
<name>A0ABN8QZU5_9CNID</name>
<evidence type="ECO:0000259" key="7">
    <source>
        <dbReference type="PROSITE" id="PS50262"/>
    </source>
</evidence>
<evidence type="ECO:0000256" key="3">
    <source>
        <dbReference type="ARBA" id="ARBA00022692"/>
    </source>
</evidence>
<keyword evidence="4 6" id="KW-1133">Transmembrane helix</keyword>
<keyword evidence="2" id="KW-1003">Cell membrane</keyword>
<feature type="transmembrane region" description="Helical" evidence="6">
    <location>
        <begin position="33"/>
        <end position="58"/>
    </location>
</feature>
<proteinExistence type="predicted"/>
<dbReference type="PROSITE" id="PS50262">
    <property type="entry name" value="G_PROTEIN_RECEP_F1_2"/>
    <property type="match status" value="1"/>
</dbReference>
<dbReference type="InterPro" id="IPR000276">
    <property type="entry name" value="GPCR_Rhodpsn"/>
</dbReference>
<keyword evidence="3 6" id="KW-0812">Transmembrane</keyword>
<dbReference type="SUPFAM" id="SSF81321">
    <property type="entry name" value="Family A G protein-coupled receptor-like"/>
    <property type="match status" value="1"/>
</dbReference>
<evidence type="ECO:0000256" key="2">
    <source>
        <dbReference type="ARBA" id="ARBA00022475"/>
    </source>
</evidence>
<dbReference type="Gene3D" id="1.20.1070.10">
    <property type="entry name" value="Rhodopsin 7-helix transmembrane proteins"/>
    <property type="match status" value="1"/>
</dbReference>
<organism evidence="8 9">
    <name type="scientific">Porites lobata</name>
    <dbReference type="NCBI Taxonomy" id="104759"/>
    <lineage>
        <taxon>Eukaryota</taxon>
        <taxon>Metazoa</taxon>
        <taxon>Cnidaria</taxon>
        <taxon>Anthozoa</taxon>
        <taxon>Hexacorallia</taxon>
        <taxon>Scleractinia</taxon>
        <taxon>Fungiina</taxon>
        <taxon>Poritidae</taxon>
        <taxon>Porites</taxon>
    </lineage>
</organism>
<protein>
    <recommendedName>
        <fullName evidence="7">G-protein coupled receptors family 1 profile domain-containing protein</fullName>
    </recommendedName>
</protein>
<dbReference type="PANTHER" id="PTHR22750">
    <property type="entry name" value="G-PROTEIN COUPLED RECEPTOR"/>
    <property type="match status" value="1"/>
</dbReference>
<keyword evidence="5 6" id="KW-0472">Membrane</keyword>
<dbReference type="PRINTS" id="PR00237">
    <property type="entry name" value="GPCRRHODOPSN"/>
</dbReference>
<keyword evidence="9" id="KW-1185">Reference proteome</keyword>
<feature type="domain" description="G-protein coupled receptors family 1 profile" evidence="7">
    <location>
        <begin position="50"/>
        <end position="174"/>
    </location>
</feature>
<dbReference type="InterPro" id="IPR017452">
    <property type="entry name" value="GPCR_Rhodpsn_7TM"/>
</dbReference>
<gene>
    <name evidence="8" type="ORF">PLOB_00013057</name>
</gene>
<evidence type="ECO:0000313" key="9">
    <source>
        <dbReference type="Proteomes" id="UP001159405"/>
    </source>
</evidence>
<sequence>MAAKYNFTKDETQEASRELFCSAEFTKEVHSELIFLSVVNTFLALTAFLGNALILLALKNETSLHPPSKLLYRCLAMTDLSVGVILQPLFVAYWMSVVNERWDICYYADLLSSVAAYFLSSVSLMTLSAISVDRLLALLLGLSQVQVQDKVSQGQTSLNTARYRKAVFGALYIQ</sequence>
<feature type="non-terminal residue" evidence="8">
    <location>
        <position position="174"/>
    </location>
</feature>
<evidence type="ECO:0000313" key="8">
    <source>
        <dbReference type="EMBL" id="CAH3172577.1"/>
    </source>
</evidence>
<accession>A0ABN8QZU5</accession>
<evidence type="ECO:0000256" key="4">
    <source>
        <dbReference type="ARBA" id="ARBA00022989"/>
    </source>
</evidence>
<reference evidence="8 9" key="1">
    <citation type="submission" date="2022-05" db="EMBL/GenBank/DDBJ databases">
        <authorList>
            <consortium name="Genoscope - CEA"/>
            <person name="William W."/>
        </authorList>
    </citation>
    <scope>NUCLEOTIDE SEQUENCE [LARGE SCALE GENOMIC DNA]</scope>
</reference>
<evidence type="ECO:0000256" key="1">
    <source>
        <dbReference type="ARBA" id="ARBA00004651"/>
    </source>
</evidence>
<dbReference type="EMBL" id="CALNXK010000174">
    <property type="protein sequence ID" value="CAH3172577.1"/>
    <property type="molecule type" value="Genomic_DNA"/>
</dbReference>
<dbReference type="Proteomes" id="UP001159405">
    <property type="component" value="Unassembled WGS sequence"/>
</dbReference>
<comment type="subcellular location">
    <subcellularLocation>
        <location evidence="1">Cell membrane</location>
        <topology evidence="1">Multi-pass membrane protein</topology>
    </subcellularLocation>
</comment>
<comment type="caution">
    <text evidence="8">The sequence shown here is derived from an EMBL/GenBank/DDBJ whole genome shotgun (WGS) entry which is preliminary data.</text>
</comment>
<dbReference type="CDD" id="cd00637">
    <property type="entry name" value="7tm_classA_rhodopsin-like"/>
    <property type="match status" value="1"/>
</dbReference>
<evidence type="ECO:0000256" key="5">
    <source>
        <dbReference type="ARBA" id="ARBA00023136"/>
    </source>
</evidence>
<evidence type="ECO:0000256" key="6">
    <source>
        <dbReference type="SAM" id="Phobius"/>
    </source>
</evidence>
<dbReference type="Pfam" id="PF00001">
    <property type="entry name" value="7tm_1"/>
    <property type="match status" value="1"/>
</dbReference>
<feature type="transmembrane region" description="Helical" evidence="6">
    <location>
        <begin position="70"/>
        <end position="95"/>
    </location>
</feature>